<dbReference type="AlphaFoldDB" id="A0A9X3S4X9"/>
<comment type="caution">
    <text evidence="1">The sequence shown here is derived from an EMBL/GenBank/DDBJ whole genome shotgun (WGS) entry which is preliminary data.</text>
</comment>
<keyword evidence="2" id="KW-1185">Reference proteome</keyword>
<proteinExistence type="predicted"/>
<dbReference type="InterPro" id="IPR009334">
    <property type="entry name" value="DUF993"/>
</dbReference>
<name>A0A9X3S4X9_9ACTN</name>
<gene>
    <name evidence="1" type="ORF">OM076_12385</name>
</gene>
<reference evidence="1" key="1">
    <citation type="submission" date="2022-10" db="EMBL/GenBank/DDBJ databases">
        <title>The WGS of Solirubrobacter ginsenosidimutans DSM 21036.</title>
        <authorList>
            <person name="Jiang Z."/>
        </authorList>
    </citation>
    <scope>NUCLEOTIDE SEQUENCE</scope>
    <source>
        <strain evidence="1">DSM 21036</strain>
    </source>
</reference>
<dbReference type="EMBL" id="JAPDOD010000008">
    <property type="protein sequence ID" value="MDA0161068.1"/>
    <property type="molecule type" value="Genomic_DNA"/>
</dbReference>
<protein>
    <submittedName>
        <fullName evidence="1">Dihydrodipicolinate synthase family protein</fullName>
    </submittedName>
</protein>
<dbReference type="Proteomes" id="UP001149140">
    <property type="component" value="Unassembled WGS sequence"/>
</dbReference>
<sequence>MIALPRPGGVLEPYSPVTRSPLPVVASEPRSRVGYAAAHVVADPLAGGDPTGPARLDWEATLRFRRHLWAHGLRVAEAMDTAQRGMGLDWAATQELIRRSVAEARAVGGKLACGAGTDQLTGPAALDDVRRAYAEQVEFVEGQGAPVILMASRALAAAASRADDYRAVYGELLDGAASPVILHWLGEMFDPALAGYWGESPDDVVISIIEAHADKVDGIKVSLLDADREVALRERLPAGVRMYTGDDFNYPSLIRSGSDALLGIFDAIAPAAAAALHALDDGEEERYEALLAPTVPLARHIFAAPTPYYKTGLVFLAFLNGHQRHFRMVGGLESARSVLHLAELFVLADQAGLLRDPELANARMRHVLALAGVT</sequence>
<evidence type="ECO:0000313" key="2">
    <source>
        <dbReference type="Proteomes" id="UP001149140"/>
    </source>
</evidence>
<dbReference type="Gene3D" id="3.20.20.70">
    <property type="entry name" value="Aldolase class I"/>
    <property type="match status" value="1"/>
</dbReference>
<dbReference type="SUPFAM" id="SSF51569">
    <property type="entry name" value="Aldolase"/>
    <property type="match status" value="1"/>
</dbReference>
<dbReference type="InterPro" id="IPR013785">
    <property type="entry name" value="Aldolase_TIM"/>
</dbReference>
<evidence type="ECO:0000313" key="1">
    <source>
        <dbReference type="EMBL" id="MDA0161068.1"/>
    </source>
</evidence>
<dbReference type="Pfam" id="PF06187">
    <property type="entry name" value="DUF993"/>
    <property type="match status" value="1"/>
</dbReference>
<accession>A0A9X3S4X9</accession>
<dbReference type="RefSeq" id="WP_270040232.1">
    <property type="nucleotide sequence ID" value="NZ_JAPDOD010000008.1"/>
</dbReference>
<organism evidence="1 2">
    <name type="scientific">Solirubrobacter ginsenosidimutans</name>
    <dbReference type="NCBI Taxonomy" id="490573"/>
    <lineage>
        <taxon>Bacteria</taxon>
        <taxon>Bacillati</taxon>
        <taxon>Actinomycetota</taxon>
        <taxon>Thermoleophilia</taxon>
        <taxon>Solirubrobacterales</taxon>
        <taxon>Solirubrobacteraceae</taxon>
        <taxon>Solirubrobacter</taxon>
    </lineage>
</organism>